<evidence type="ECO:0000313" key="2">
    <source>
        <dbReference type="Proteomes" id="UP001154078"/>
    </source>
</evidence>
<protein>
    <submittedName>
        <fullName evidence="1">Uncharacterized protein</fullName>
    </submittedName>
</protein>
<reference evidence="1" key="1">
    <citation type="submission" date="2021-12" db="EMBL/GenBank/DDBJ databases">
        <authorList>
            <person name="King R."/>
        </authorList>
    </citation>
    <scope>NUCLEOTIDE SEQUENCE</scope>
</reference>
<dbReference type="InterPro" id="IPR007858">
    <property type="entry name" value="Dpy-30_motif"/>
</dbReference>
<gene>
    <name evidence="1" type="ORF">MELIAE_LOCUS2835</name>
</gene>
<accession>A0A9P0AW66</accession>
<evidence type="ECO:0000313" key="1">
    <source>
        <dbReference type="EMBL" id="CAH0549816.1"/>
    </source>
</evidence>
<dbReference type="Gene3D" id="1.20.890.10">
    <property type="entry name" value="cAMP-dependent protein kinase regulatory subunit, dimerization-anchoring domain"/>
    <property type="match status" value="1"/>
</dbReference>
<dbReference type="Proteomes" id="UP001154078">
    <property type="component" value="Chromosome 11"/>
</dbReference>
<dbReference type="AlphaFoldDB" id="A0A9P0AW66"/>
<keyword evidence="2" id="KW-1185">Reference proteome</keyword>
<dbReference type="Pfam" id="PF05186">
    <property type="entry name" value="Dpy-30"/>
    <property type="match status" value="1"/>
</dbReference>
<dbReference type="EMBL" id="OV121142">
    <property type="protein sequence ID" value="CAH0549816.1"/>
    <property type="molecule type" value="Genomic_DNA"/>
</dbReference>
<sequence>MPREFKESVKPCVELMKTVGLEDVSSLGKKNNSRAYYLALPDNKYLEETLIGIVISGLIFLAKVRPGDPINAFAAYLIKNKPNEAMKKRSIKSSFSDYSRK</sequence>
<proteinExistence type="predicted"/>
<name>A0A9P0AW66_BRAAE</name>
<dbReference type="OrthoDB" id="263203at2759"/>
<organism evidence="1 2">
    <name type="scientific">Brassicogethes aeneus</name>
    <name type="common">Rape pollen beetle</name>
    <name type="synonym">Meligethes aeneus</name>
    <dbReference type="NCBI Taxonomy" id="1431903"/>
    <lineage>
        <taxon>Eukaryota</taxon>
        <taxon>Metazoa</taxon>
        <taxon>Ecdysozoa</taxon>
        <taxon>Arthropoda</taxon>
        <taxon>Hexapoda</taxon>
        <taxon>Insecta</taxon>
        <taxon>Pterygota</taxon>
        <taxon>Neoptera</taxon>
        <taxon>Endopterygota</taxon>
        <taxon>Coleoptera</taxon>
        <taxon>Polyphaga</taxon>
        <taxon>Cucujiformia</taxon>
        <taxon>Nitidulidae</taxon>
        <taxon>Meligethinae</taxon>
        <taxon>Brassicogethes</taxon>
    </lineage>
</organism>